<keyword evidence="3" id="KW-1185">Reference proteome</keyword>
<proteinExistence type="predicted"/>
<evidence type="ECO:0000259" key="1">
    <source>
        <dbReference type="Pfam" id="PF22675"/>
    </source>
</evidence>
<evidence type="ECO:0000313" key="3">
    <source>
        <dbReference type="Proteomes" id="UP001642484"/>
    </source>
</evidence>
<dbReference type="PANTHER" id="PTHR15744:SF0">
    <property type="entry name" value="KH HOMOLOGY DOMAIN-CONTAINING PROTEIN 4"/>
    <property type="match status" value="1"/>
</dbReference>
<dbReference type="Pfam" id="PF22675">
    <property type="entry name" value="KH-I_KHDC4-BBP"/>
    <property type="match status" value="1"/>
</dbReference>
<dbReference type="SUPFAM" id="SSF54791">
    <property type="entry name" value="Eukaryotic type KH-domain (KH-domain type I)"/>
    <property type="match status" value="1"/>
</dbReference>
<protein>
    <recommendedName>
        <fullName evidence="1">KHDC4/BBP-like KH-domain type I domain-containing protein</fullName>
    </recommendedName>
</protein>
<dbReference type="PANTHER" id="PTHR15744">
    <property type="entry name" value="BLOM7"/>
    <property type="match status" value="1"/>
</dbReference>
<evidence type="ECO:0000313" key="2">
    <source>
        <dbReference type="EMBL" id="CAK9045003.1"/>
    </source>
</evidence>
<name>A0ABP0M1S3_9DINO</name>
<accession>A0ABP0M1S3</accession>
<comment type="caution">
    <text evidence="2">The sequence shown here is derived from an EMBL/GenBank/DDBJ whole genome shotgun (WGS) entry which is preliminary data.</text>
</comment>
<gene>
    <name evidence="2" type="ORF">CCMP2556_LOCUS23587</name>
</gene>
<dbReference type="InterPro" id="IPR055256">
    <property type="entry name" value="KH_1_KHDC4/BBP-like"/>
</dbReference>
<dbReference type="Gene3D" id="3.30.1370.10">
    <property type="entry name" value="K Homology domain, type 1"/>
    <property type="match status" value="1"/>
</dbReference>
<dbReference type="InterPro" id="IPR031121">
    <property type="entry name" value="RIK/BLOM7"/>
</dbReference>
<dbReference type="EMBL" id="CAXAMN010015113">
    <property type="protein sequence ID" value="CAK9045003.1"/>
    <property type="molecule type" value="Genomic_DNA"/>
</dbReference>
<reference evidence="2 3" key="1">
    <citation type="submission" date="2024-02" db="EMBL/GenBank/DDBJ databases">
        <authorList>
            <person name="Chen Y."/>
            <person name="Shah S."/>
            <person name="Dougan E. K."/>
            <person name="Thang M."/>
            <person name="Chan C."/>
        </authorList>
    </citation>
    <scope>NUCLEOTIDE SEQUENCE [LARGE SCALE GENOMIC DNA]</scope>
</reference>
<dbReference type="InterPro" id="IPR036612">
    <property type="entry name" value="KH_dom_type_1_sf"/>
</dbReference>
<dbReference type="Proteomes" id="UP001642484">
    <property type="component" value="Unassembled WGS sequence"/>
</dbReference>
<organism evidence="2 3">
    <name type="scientific">Durusdinium trenchii</name>
    <dbReference type="NCBI Taxonomy" id="1381693"/>
    <lineage>
        <taxon>Eukaryota</taxon>
        <taxon>Sar</taxon>
        <taxon>Alveolata</taxon>
        <taxon>Dinophyceae</taxon>
        <taxon>Suessiales</taxon>
        <taxon>Symbiodiniaceae</taxon>
        <taxon>Durusdinium</taxon>
    </lineage>
</organism>
<sequence length="194" mass="21806">MAYPTLLRSDWEDLLPMKVPLPLSMSSKVFGESLVQALTPRSPLPLPKCLVNNQVQRPANAKTAVKRSTCKILFPGFDLEQHEDFELVPRIIGRNGCNVRWIASSTCKVRVRGRGSGHLELENGQYKEADAPLQISLSCASSKELESTVEKVLKLMQVIESHFVRYCHSKGLRSGKLYTLVRPEPLKACRSFRN</sequence>
<feature type="domain" description="KHDC4/BBP-like KH-domain type I" evidence="1">
    <location>
        <begin position="82"/>
        <end position="157"/>
    </location>
</feature>